<evidence type="ECO:0000256" key="7">
    <source>
        <dbReference type="ARBA" id="ARBA00023098"/>
    </source>
</evidence>
<evidence type="ECO:0000313" key="13">
    <source>
        <dbReference type="EMBL" id="TPG83473.1"/>
    </source>
</evidence>
<dbReference type="Gene3D" id="1.10.1040.50">
    <property type="match status" value="1"/>
</dbReference>
<dbReference type="GO" id="GO:0016509">
    <property type="term" value="F:long-chain (3S)-3-hydroxyacyl-CoA dehydrogenase (NAD+) activity"/>
    <property type="evidence" value="ECO:0007669"/>
    <property type="project" value="TreeGrafter"/>
</dbReference>
<dbReference type="GO" id="GO:0006635">
    <property type="term" value="P:fatty acid beta-oxidation"/>
    <property type="evidence" value="ECO:0007669"/>
    <property type="project" value="UniProtKB-UniPathway"/>
</dbReference>
<dbReference type="EMBL" id="RCZA01000006">
    <property type="protein sequence ID" value="TPG83473.1"/>
    <property type="molecule type" value="Genomic_DNA"/>
</dbReference>
<dbReference type="InterPro" id="IPR050136">
    <property type="entry name" value="FA_oxidation_alpha_subunit"/>
</dbReference>
<dbReference type="InterPro" id="IPR029045">
    <property type="entry name" value="ClpP/crotonase-like_dom_sf"/>
</dbReference>
<comment type="caution">
    <text evidence="13">The sequence shown here is derived from an EMBL/GenBank/DDBJ whole genome shotgun (WGS) entry which is preliminary data.</text>
</comment>
<evidence type="ECO:0000256" key="10">
    <source>
        <dbReference type="ARBA" id="ARBA00049556"/>
    </source>
</evidence>
<dbReference type="Gene3D" id="3.40.50.720">
    <property type="entry name" value="NAD(P)-binding Rossmann-like Domain"/>
    <property type="match status" value="1"/>
</dbReference>
<evidence type="ECO:0000259" key="12">
    <source>
        <dbReference type="Pfam" id="PF02737"/>
    </source>
</evidence>
<feature type="domain" description="3-hydroxyacyl-CoA dehydrogenase NAD binding" evidence="12">
    <location>
        <begin position="319"/>
        <end position="496"/>
    </location>
</feature>
<protein>
    <submittedName>
        <fullName evidence="13">3-hydroxyacyl-CoA dehydrogenase</fullName>
    </submittedName>
</protein>
<dbReference type="PANTHER" id="PTHR43612">
    <property type="entry name" value="TRIFUNCTIONAL ENZYME SUBUNIT ALPHA"/>
    <property type="match status" value="1"/>
</dbReference>
<name>A0A502IBP9_9PSED</name>
<dbReference type="SUPFAM" id="SSF52096">
    <property type="entry name" value="ClpP/crotonase"/>
    <property type="match status" value="1"/>
</dbReference>
<evidence type="ECO:0000256" key="1">
    <source>
        <dbReference type="ARBA" id="ARBA00005005"/>
    </source>
</evidence>
<dbReference type="UniPathway" id="UPA00659"/>
<dbReference type="Pfam" id="PF00725">
    <property type="entry name" value="3HCDH"/>
    <property type="match status" value="1"/>
</dbReference>
<keyword evidence="9" id="KW-0511">Multifunctional enzyme</keyword>
<dbReference type="PANTHER" id="PTHR43612:SF3">
    <property type="entry name" value="TRIFUNCTIONAL ENZYME SUBUNIT ALPHA, MITOCHONDRIAL"/>
    <property type="match status" value="1"/>
</dbReference>
<reference evidence="13 14" key="1">
    <citation type="journal article" date="2019" name="Environ. Microbiol.">
        <title>Species interactions and distinct microbial communities in high Arctic permafrost affected cryosols are associated with the CH4 and CO2 gas fluxes.</title>
        <authorList>
            <person name="Altshuler I."/>
            <person name="Hamel J."/>
            <person name="Turney S."/>
            <person name="Magnuson E."/>
            <person name="Levesque R."/>
            <person name="Greer C."/>
            <person name="Whyte L.G."/>
        </authorList>
    </citation>
    <scope>NUCLEOTIDE SEQUENCE [LARGE SCALE GENOMIC DNA]</scope>
    <source>
        <strain evidence="13 14">OWC5</strain>
    </source>
</reference>
<proteinExistence type="inferred from homology"/>
<keyword evidence="5" id="KW-0560">Oxidoreductase</keyword>
<dbReference type="FunFam" id="3.40.50.720:FF:000009">
    <property type="entry name" value="Fatty oxidation complex, alpha subunit"/>
    <property type="match status" value="1"/>
</dbReference>
<dbReference type="Pfam" id="PF02737">
    <property type="entry name" value="3HCDH_N"/>
    <property type="match status" value="1"/>
</dbReference>
<dbReference type="Gene3D" id="3.90.226.10">
    <property type="entry name" value="2-enoyl-CoA Hydratase, Chain A, domain 1"/>
    <property type="match status" value="1"/>
</dbReference>
<keyword evidence="3" id="KW-0276">Fatty acid metabolism</keyword>
<dbReference type="InterPro" id="IPR001753">
    <property type="entry name" value="Enoyl-CoA_hydra/iso"/>
</dbReference>
<feature type="domain" description="3-hydroxyacyl-CoA dehydrogenase C-terminal" evidence="11">
    <location>
        <begin position="499"/>
        <end position="599"/>
    </location>
</feature>
<evidence type="ECO:0000313" key="14">
    <source>
        <dbReference type="Proteomes" id="UP000320914"/>
    </source>
</evidence>
<accession>A0A502IBP9</accession>
<dbReference type="RefSeq" id="WP_140679840.1">
    <property type="nucleotide sequence ID" value="NZ_RCZA01000006.1"/>
</dbReference>
<dbReference type="SUPFAM" id="SSF48179">
    <property type="entry name" value="6-phosphogluconate dehydrogenase C-terminal domain-like"/>
    <property type="match status" value="2"/>
</dbReference>
<evidence type="ECO:0000256" key="9">
    <source>
        <dbReference type="ARBA" id="ARBA00023268"/>
    </source>
</evidence>
<comment type="catalytic activity">
    <reaction evidence="10">
        <text>a (3S)-3-hydroxyacyl-CoA + NAD(+) = a 3-oxoacyl-CoA + NADH + H(+)</text>
        <dbReference type="Rhea" id="RHEA:22432"/>
        <dbReference type="ChEBI" id="CHEBI:15378"/>
        <dbReference type="ChEBI" id="CHEBI:57318"/>
        <dbReference type="ChEBI" id="CHEBI:57540"/>
        <dbReference type="ChEBI" id="CHEBI:57945"/>
        <dbReference type="ChEBI" id="CHEBI:90726"/>
        <dbReference type="EC" id="1.1.1.35"/>
    </reaction>
</comment>
<evidence type="ECO:0000256" key="6">
    <source>
        <dbReference type="ARBA" id="ARBA00023027"/>
    </source>
</evidence>
<evidence type="ECO:0000256" key="4">
    <source>
        <dbReference type="ARBA" id="ARBA00022963"/>
    </source>
</evidence>
<evidence type="ECO:0000256" key="3">
    <source>
        <dbReference type="ARBA" id="ARBA00022832"/>
    </source>
</evidence>
<sequence>MTEAIRYEKGQDQIVVLTIDMPGQSANTMNAVYREAMAACVARLVADKDTLAGVIITSAKKTFFAGGDLNELIKVGKPEAIAFYDMVLTLKGQLRTLETLGKPVVAAINGAALGGGWEICLACHHRVALDDSSVQLGLPEVTLGLLPGGGGVVRMVRMLGIEKALPYLLEGKKVRPQQALRAGLIDELAADRDELLAKARAWIIANPSVVQRWDVKGYRIPGGTPSNPKVAQMLAIAPSILRSKTQGCLPAPEKILCAAVEGAQVDFDTAHLIETRYFTELTTGQVSKNLIGTFWFQLNEINAGGSRPQGFAPYVTHRVGVLGAGMMGAGIAFVSASAGIDVVLKDINLAAAQKGKAHSAALLDKKVARGQLSADQRDATLARIHPTDSDADLAGCDLIIEAVFEDRDLKASVSSAAQKVVGPDAVIASNTSTLPISGLATAVPDQSKFLGLHFFSPVEKMPLVEIIKGARTSDETLARGFDFVLQIKKTPIVVNDSRGFFTSRVFGTFTNEGIAMLGEGVSAPMIETEARKAGMPIGPLAISDEVSLSLMSHIRQQTAKDLQAEGKPLIEHPAFAVIDLLLNEYKRPGKAAGGGFYDYPTGGQKHLWPELKNRFEKADGQISPKDVRDRLLFVQAIETVRCVEEGVLTSTADANVGSIFGIGFAAWTGGALQFINQYGVKDFVARAQYLAEQYGERFAPPALLLEKAAKGEAF</sequence>
<gene>
    <name evidence="13" type="ORF">EAH74_16655</name>
</gene>
<keyword evidence="8" id="KW-0456">Lyase</keyword>
<evidence type="ECO:0000256" key="2">
    <source>
        <dbReference type="ARBA" id="ARBA00007005"/>
    </source>
</evidence>
<keyword evidence="7" id="KW-0443">Lipid metabolism</keyword>
<keyword evidence="4" id="KW-0442">Lipid degradation</keyword>
<organism evidence="13 14">
    <name type="scientific">Pseudomonas mandelii</name>
    <dbReference type="NCBI Taxonomy" id="75612"/>
    <lineage>
        <taxon>Bacteria</taxon>
        <taxon>Pseudomonadati</taxon>
        <taxon>Pseudomonadota</taxon>
        <taxon>Gammaproteobacteria</taxon>
        <taxon>Pseudomonadales</taxon>
        <taxon>Pseudomonadaceae</taxon>
        <taxon>Pseudomonas</taxon>
    </lineage>
</organism>
<dbReference type="GO" id="GO:0070403">
    <property type="term" value="F:NAD+ binding"/>
    <property type="evidence" value="ECO:0007669"/>
    <property type="project" value="InterPro"/>
</dbReference>
<dbReference type="GO" id="GO:0004300">
    <property type="term" value="F:enoyl-CoA hydratase activity"/>
    <property type="evidence" value="ECO:0007669"/>
    <property type="project" value="TreeGrafter"/>
</dbReference>
<dbReference type="FunFam" id="3.90.226.10:FF:000047">
    <property type="entry name" value="Probable 3-hydroxyacyl-CoA dehydrogenase"/>
    <property type="match status" value="1"/>
</dbReference>
<dbReference type="SUPFAM" id="SSF51735">
    <property type="entry name" value="NAD(P)-binding Rossmann-fold domains"/>
    <property type="match status" value="1"/>
</dbReference>
<dbReference type="CDD" id="cd06558">
    <property type="entry name" value="crotonase-like"/>
    <property type="match status" value="1"/>
</dbReference>
<dbReference type="FunFam" id="1.10.1040.50:FF:000005">
    <property type="entry name" value="Probable 3-hydroxyacyl-CoA dehydrogenase"/>
    <property type="match status" value="1"/>
</dbReference>
<dbReference type="InterPro" id="IPR036291">
    <property type="entry name" value="NAD(P)-bd_dom_sf"/>
</dbReference>
<comment type="pathway">
    <text evidence="1">Lipid metabolism; fatty acid beta-oxidation.</text>
</comment>
<comment type="similarity">
    <text evidence="2">In the central section; belongs to the 3-hydroxyacyl-CoA dehydrogenase family.</text>
</comment>
<evidence type="ECO:0000256" key="8">
    <source>
        <dbReference type="ARBA" id="ARBA00023239"/>
    </source>
</evidence>
<keyword evidence="6" id="KW-0520">NAD</keyword>
<dbReference type="Proteomes" id="UP000320914">
    <property type="component" value="Unassembled WGS sequence"/>
</dbReference>
<dbReference type="InterPro" id="IPR006108">
    <property type="entry name" value="3HC_DH_C"/>
</dbReference>
<evidence type="ECO:0000259" key="11">
    <source>
        <dbReference type="Pfam" id="PF00725"/>
    </source>
</evidence>
<dbReference type="InterPro" id="IPR008927">
    <property type="entry name" value="6-PGluconate_DH-like_C_sf"/>
</dbReference>
<evidence type="ECO:0000256" key="5">
    <source>
        <dbReference type="ARBA" id="ARBA00023002"/>
    </source>
</evidence>
<dbReference type="AlphaFoldDB" id="A0A502IBP9"/>
<dbReference type="Pfam" id="PF00378">
    <property type="entry name" value="ECH_1"/>
    <property type="match status" value="1"/>
</dbReference>
<dbReference type="InterPro" id="IPR006176">
    <property type="entry name" value="3-OHacyl-CoA_DH_NAD-bd"/>
</dbReference>